<comment type="similarity">
    <text evidence="3">Belongs to the NifD/NifK/NifE/NifN family.</text>
</comment>
<dbReference type="GO" id="GO:0016491">
    <property type="term" value="F:oxidoreductase activity"/>
    <property type="evidence" value="ECO:0007669"/>
    <property type="project" value="InterPro"/>
</dbReference>
<comment type="pathway">
    <text evidence="2">Cofactor biosynthesis; Fe-Mo cofactor biosynthesis.</text>
</comment>
<dbReference type="InterPro" id="IPR000510">
    <property type="entry name" value="Nase/OxRdtase_comp1"/>
</dbReference>
<dbReference type="Pfam" id="PF00148">
    <property type="entry name" value="Oxidored_nitro"/>
    <property type="match status" value="1"/>
</dbReference>
<evidence type="ECO:0000313" key="5">
    <source>
        <dbReference type="EMBL" id="MCZ0703739.1"/>
    </source>
</evidence>
<dbReference type="InterPro" id="IPR005975">
    <property type="entry name" value="Nase_Mo-Fe_CF"/>
</dbReference>
<dbReference type="RefSeq" id="WP_268780503.1">
    <property type="nucleotide sequence ID" value="NZ_JAPRAT010000021.1"/>
</dbReference>
<evidence type="ECO:0000256" key="3">
    <source>
        <dbReference type="ARBA" id="ARBA00011002"/>
    </source>
</evidence>
<dbReference type="SUPFAM" id="SSF53807">
    <property type="entry name" value="Helical backbone' metal receptor"/>
    <property type="match status" value="1"/>
</dbReference>
<dbReference type="GO" id="GO:0065003">
    <property type="term" value="P:protein-containing complex assembly"/>
    <property type="evidence" value="ECO:0007669"/>
    <property type="project" value="InterPro"/>
</dbReference>
<dbReference type="PANTHER" id="PTHR33712:SF7">
    <property type="entry name" value="LIGHT-INDEPENDENT PROTOCHLOROPHYLLIDE REDUCTASE SUBUNIT B"/>
    <property type="match status" value="1"/>
</dbReference>
<dbReference type="Gene3D" id="3.40.50.1980">
    <property type="entry name" value="Nitrogenase molybdenum iron protein domain"/>
    <property type="match status" value="3"/>
</dbReference>
<evidence type="ECO:0000313" key="6">
    <source>
        <dbReference type="Proteomes" id="UP001084197"/>
    </source>
</evidence>
<dbReference type="Proteomes" id="UP001084197">
    <property type="component" value="Unassembled WGS sequence"/>
</dbReference>
<sequence>MTVSFSEKELMINSLKISQTVGGVLALQGVFRSIPILHSAQGCAAFIKALMTNHFRDPVALQTTALTELDVIFKAEQNMVKAIDSVIDKNDPAVIAILSTALTETLGDDVKKNVSDYRKNHLEDTRVIFPVSLPDFEGSLESGYARTVEALLMEVSHRISDKLPLKKLANRVNLIPGSHLTSGDVMEIKMILADFDLDVVTIPDLSYSLSATRADGYSPLAQGGSTLMELEKIASAQVTIVLGNSMEKSGQIMEEHFDIPYVLFDSLTGLENVDRFFSWLTKYTKLPVPSRYRWEREQLVDAMLDSHFYFGGKSYAMALEPDHLYTLVMFLKELGCKPAKLVSSYETTTLKLMEEEVEIGDLYDLEKGSDNADFWLSNSHGQQSADRLSIPFVPIGFPITGQIANGYRMQVGFRGTMELLLAISQKIMKEGR</sequence>
<evidence type="ECO:0000256" key="2">
    <source>
        <dbReference type="ARBA" id="ARBA00005155"/>
    </source>
</evidence>
<dbReference type="GO" id="GO:0009399">
    <property type="term" value="P:nitrogen fixation"/>
    <property type="evidence" value="ECO:0007669"/>
    <property type="project" value="InterPro"/>
</dbReference>
<dbReference type="PANTHER" id="PTHR33712">
    <property type="entry name" value="LIGHT-INDEPENDENT PROTOCHLOROPHYLLIDE REDUCTASE SUBUNIT B"/>
    <property type="match status" value="1"/>
</dbReference>
<evidence type="ECO:0000256" key="1">
    <source>
        <dbReference type="ARBA" id="ARBA00003171"/>
    </source>
</evidence>
<comment type="function">
    <text evidence="1">This protein may play a role in the biosynthesis of the prosthetic group of nitrogenase (FeMo cofactor).</text>
</comment>
<dbReference type="EMBL" id="JAPRAT010000021">
    <property type="protein sequence ID" value="MCZ0703739.1"/>
    <property type="molecule type" value="Genomic_DNA"/>
</dbReference>
<gene>
    <name evidence="5" type="primary">nifN</name>
    <name evidence="5" type="ORF">OWO01_10955</name>
</gene>
<feature type="domain" description="Nitrogenase/oxidoreductase component 1" evidence="4">
    <location>
        <begin position="18"/>
        <end position="427"/>
    </location>
</feature>
<organism evidence="5 6">
    <name type="scientific">Natronobacillus azotifigens</name>
    <dbReference type="NCBI Taxonomy" id="472978"/>
    <lineage>
        <taxon>Bacteria</taxon>
        <taxon>Bacillati</taxon>
        <taxon>Bacillota</taxon>
        <taxon>Bacilli</taxon>
        <taxon>Bacillales</taxon>
        <taxon>Bacillaceae</taxon>
        <taxon>Natronobacillus</taxon>
    </lineage>
</organism>
<reference evidence="5" key="1">
    <citation type="submission" date="2022-11" db="EMBL/GenBank/DDBJ databases">
        <title>WGS of Natronobacillus azotifigens 24KS-1, an anaerobic diazotrophic haloalkaliphile from soda-rich habitats.</title>
        <authorList>
            <person name="Sorokin D.Y."/>
            <person name="Merkel A.Y."/>
        </authorList>
    </citation>
    <scope>NUCLEOTIDE SEQUENCE</scope>
    <source>
        <strain evidence="5">24KS-1</strain>
    </source>
</reference>
<dbReference type="Gene3D" id="6.10.250.1090">
    <property type="match status" value="1"/>
</dbReference>
<accession>A0A9J6REG9</accession>
<proteinExistence type="inferred from homology"/>
<dbReference type="InterPro" id="IPR050152">
    <property type="entry name" value="ChlB/BchB/BchZ"/>
</dbReference>
<keyword evidence="6" id="KW-1185">Reference proteome</keyword>
<name>A0A9J6REG9_9BACI</name>
<comment type="caution">
    <text evidence="5">The sequence shown here is derived from an EMBL/GenBank/DDBJ whole genome shotgun (WGS) entry which is preliminary data.</text>
</comment>
<protein>
    <submittedName>
        <fullName evidence="5">Nitrogenase iron-molybdenum cofactor biosynthesis protein NifN</fullName>
    </submittedName>
</protein>
<dbReference type="NCBIfam" id="TIGR01285">
    <property type="entry name" value="nifN"/>
    <property type="match status" value="1"/>
</dbReference>
<evidence type="ECO:0000259" key="4">
    <source>
        <dbReference type="Pfam" id="PF00148"/>
    </source>
</evidence>
<dbReference type="AlphaFoldDB" id="A0A9J6REG9"/>